<keyword evidence="1" id="KW-1133">Transmembrane helix</keyword>
<accession>A0A6A9QH09</accession>
<keyword evidence="3" id="KW-1185">Reference proteome</keyword>
<keyword evidence="1" id="KW-0812">Transmembrane</keyword>
<keyword evidence="1" id="KW-0472">Membrane</keyword>
<evidence type="ECO:0000313" key="2">
    <source>
        <dbReference type="EMBL" id="MUN28507.1"/>
    </source>
</evidence>
<comment type="caution">
    <text evidence="2">The sequence shown here is derived from an EMBL/GenBank/DDBJ whole genome shotgun (WGS) entry which is preliminary data.</text>
</comment>
<gene>
    <name evidence="2" type="ORF">GC250_03330</name>
</gene>
<dbReference type="EMBL" id="WGGD01000005">
    <property type="protein sequence ID" value="MUN28507.1"/>
    <property type="molecule type" value="Genomic_DNA"/>
</dbReference>
<protein>
    <submittedName>
        <fullName evidence="2">Uncharacterized protein</fullName>
    </submittedName>
</protein>
<sequence>MRSELGISLGIFGTLLSLSSFFILRDDTLTALGIGIIIIGLTLISIRDEGDISGIIEGGLANLELLLEDLDVSQKGYYFPNGNKVNFYVALNGKLSFPEPQGIITTQDGSSVLILHPPIYVIKDLNKSLDSLISEYVVEKGLAEGVKVVKNGSVYALEVKGSKVYTPGRVKLVMGSCVSSIVASIIALKEGKPCVIKEEKGDDKRFTALIEVLT</sequence>
<dbReference type="Proteomes" id="UP000470772">
    <property type="component" value="Unassembled WGS sequence"/>
</dbReference>
<feature type="transmembrane region" description="Helical" evidence="1">
    <location>
        <begin position="29"/>
        <end position="46"/>
    </location>
</feature>
<evidence type="ECO:0000256" key="1">
    <source>
        <dbReference type="SAM" id="Phobius"/>
    </source>
</evidence>
<name>A0A6A9QH09_SULME</name>
<organism evidence="2 3">
    <name type="scientific">Sulfuracidifex metallicus DSM 6482 = JCM 9184</name>
    <dbReference type="NCBI Taxonomy" id="523847"/>
    <lineage>
        <taxon>Archaea</taxon>
        <taxon>Thermoproteota</taxon>
        <taxon>Thermoprotei</taxon>
        <taxon>Sulfolobales</taxon>
        <taxon>Sulfolobaceae</taxon>
        <taxon>Sulfuracidifex</taxon>
    </lineage>
</organism>
<reference evidence="2 3" key="1">
    <citation type="submission" date="2019-10" db="EMBL/GenBank/DDBJ databases">
        <title>Sequencing and Assembly of Multiple Reported Metal-Biooxidizing Members of the Extremely Thermoacidophilic Archaeal Family Sulfolobaceae.</title>
        <authorList>
            <person name="Counts J.A."/>
            <person name="Kelly R.M."/>
        </authorList>
    </citation>
    <scope>NUCLEOTIDE SEQUENCE [LARGE SCALE GENOMIC DNA]</scope>
    <source>
        <strain evidence="2 3">DSM 6482</strain>
    </source>
</reference>
<proteinExistence type="predicted"/>
<dbReference type="RefSeq" id="WP_156016284.1">
    <property type="nucleotide sequence ID" value="NZ_WGGD01000005.1"/>
</dbReference>
<evidence type="ECO:0000313" key="3">
    <source>
        <dbReference type="Proteomes" id="UP000470772"/>
    </source>
</evidence>
<dbReference type="AlphaFoldDB" id="A0A6A9QH09"/>
<feature type="transmembrane region" description="Helical" evidence="1">
    <location>
        <begin position="5"/>
        <end position="23"/>
    </location>
</feature>